<evidence type="ECO:0000259" key="13">
    <source>
        <dbReference type="Pfam" id="PF04101"/>
    </source>
</evidence>
<evidence type="ECO:0000256" key="3">
    <source>
        <dbReference type="ARBA" id="ARBA00022676"/>
    </source>
</evidence>
<feature type="domain" description="Glycosyltransferase family 28 N-terminal" evidence="12">
    <location>
        <begin position="16"/>
        <end position="153"/>
    </location>
</feature>
<feature type="region of interest" description="Disordered" evidence="11">
    <location>
        <begin position="368"/>
        <end position="418"/>
    </location>
</feature>
<keyword evidence="3 10" id="KW-0328">Glycosyltransferase</keyword>
<protein>
    <recommendedName>
        <fullName evidence="10">UDP-N-acetylglucosamine--N-acetylmuramyl-(pentapeptide) pyrophosphoryl-undecaprenol N-acetylglucosamine transferase</fullName>
        <ecNumber evidence="10">2.4.1.227</ecNumber>
    </recommendedName>
    <alternativeName>
        <fullName evidence="10">Undecaprenyl-PP-MurNAc-pentapeptide-UDPGlcNAc GlcNAc transferase</fullName>
    </alternativeName>
</protein>
<keyword evidence="5 10" id="KW-0133">Cell shape</keyword>
<dbReference type="InterPro" id="IPR006009">
    <property type="entry name" value="GlcNAc_MurG"/>
</dbReference>
<organism evidence="14 15">
    <name type="scientific">Xanthomonas protegens</name>
    <dbReference type="NCBI Taxonomy" id="3380705"/>
    <lineage>
        <taxon>Bacteria</taxon>
        <taxon>Pseudomonadati</taxon>
        <taxon>Pseudomonadota</taxon>
        <taxon>Gammaproteobacteria</taxon>
        <taxon>Lysobacterales</taxon>
        <taxon>Lysobacteraceae</taxon>
        <taxon>Xanthomonas</taxon>
    </lineage>
</organism>
<comment type="function">
    <text evidence="10">Cell wall formation. Catalyzes the transfer of a GlcNAc subunit on undecaprenyl-pyrophosphoryl-MurNAc-pentapeptide (lipid intermediate I) to form undecaprenyl-pyrophosphoryl-MurNAc-(pentapeptide)GlcNAc (lipid intermediate II).</text>
</comment>
<dbReference type="PANTHER" id="PTHR21015:SF22">
    <property type="entry name" value="GLYCOSYLTRANSFERASE"/>
    <property type="match status" value="1"/>
</dbReference>
<comment type="subcellular location">
    <subcellularLocation>
        <location evidence="10">Cell membrane</location>
        <topology evidence="10">Peripheral membrane protein</topology>
        <orientation evidence="10">Cytoplasmic side</orientation>
    </subcellularLocation>
</comment>
<feature type="domain" description="Glycosyl transferase family 28 C-terminal" evidence="13">
    <location>
        <begin position="194"/>
        <end position="356"/>
    </location>
</feature>
<feature type="compositionally biased region" description="Polar residues" evidence="11">
    <location>
        <begin position="398"/>
        <end position="412"/>
    </location>
</feature>
<dbReference type="SUPFAM" id="SSF53756">
    <property type="entry name" value="UDP-Glycosyltransferase/glycogen phosphorylase"/>
    <property type="match status" value="1"/>
</dbReference>
<evidence type="ECO:0000313" key="15">
    <source>
        <dbReference type="Proteomes" id="UP001486626"/>
    </source>
</evidence>
<dbReference type="GO" id="GO:0016757">
    <property type="term" value="F:glycosyltransferase activity"/>
    <property type="evidence" value="ECO:0007669"/>
    <property type="project" value="UniProtKB-KW"/>
</dbReference>
<reference evidence="14 15" key="1">
    <citation type="journal article" date="2024" name="FEMS Microbiol. Lett.">
        <title>Xanthomonas protegens sp. nov., a novel rice seed-associated bacterium, provides in vivo protection against X. oryzae pv. oryzae, the bacterial leaf blight pathogen.</title>
        <authorList>
            <person name="Rana R."/>
            <person name="Sharma A."/>
            <person name="Madhavan V.N."/>
            <person name="Korpole S."/>
            <person name="Sonti R.V."/>
            <person name="Patel H.K."/>
            <person name="Patil P.B."/>
        </authorList>
    </citation>
    <scope>NUCLEOTIDE SEQUENCE [LARGE SCALE GENOMIC DNA]</scope>
    <source>
        <strain evidence="14 15">PPL118</strain>
    </source>
</reference>
<dbReference type="PANTHER" id="PTHR21015">
    <property type="entry name" value="UDP-N-ACETYLGLUCOSAMINE--N-ACETYLMURAMYL-(PENTAPEPTIDE) PYROPHOSPHORYL-UNDECAPRENOL N-ACETYLGLUCOSAMINE TRANSFERASE 1"/>
    <property type="match status" value="1"/>
</dbReference>
<evidence type="ECO:0000256" key="8">
    <source>
        <dbReference type="ARBA" id="ARBA00023306"/>
    </source>
</evidence>
<dbReference type="Gene3D" id="3.40.50.2000">
    <property type="entry name" value="Glycogen Phosphorylase B"/>
    <property type="match status" value="2"/>
</dbReference>
<evidence type="ECO:0000256" key="2">
    <source>
        <dbReference type="ARBA" id="ARBA00022618"/>
    </source>
</evidence>
<dbReference type="RefSeq" id="WP_342073066.1">
    <property type="nucleotide sequence ID" value="NZ_JAQJCQ010000005.1"/>
</dbReference>
<evidence type="ECO:0000256" key="10">
    <source>
        <dbReference type="HAMAP-Rule" id="MF_00033"/>
    </source>
</evidence>
<evidence type="ECO:0000256" key="7">
    <source>
        <dbReference type="ARBA" id="ARBA00023136"/>
    </source>
</evidence>
<feature type="binding site" evidence="10">
    <location>
        <position position="297"/>
    </location>
    <ligand>
        <name>UDP-N-acetyl-alpha-D-glucosamine</name>
        <dbReference type="ChEBI" id="CHEBI:57705"/>
    </ligand>
</feature>
<dbReference type="InterPro" id="IPR004276">
    <property type="entry name" value="GlycoTrans_28_N"/>
</dbReference>
<dbReference type="Pfam" id="PF03033">
    <property type="entry name" value="Glyco_transf_28"/>
    <property type="match status" value="1"/>
</dbReference>
<accession>A0ABU9L9X1</accession>
<evidence type="ECO:0000256" key="11">
    <source>
        <dbReference type="SAM" id="MobiDB-lite"/>
    </source>
</evidence>
<dbReference type="Proteomes" id="UP001486626">
    <property type="component" value="Unassembled WGS sequence"/>
</dbReference>
<comment type="similarity">
    <text evidence="10">Belongs to the glycosyltransferase 28 family. MurG subfamily.</text>
</comment>
<feature type="binding site" evidence="10">
    <location>
        <begin position="23"/>
        <end position="25"/>
    </location>
    <ligand>
        <name>UDP-N-acetyl-alpha-D-glucosamine</name>
        <dbReference type="ChEBI" id="CHEBI:57705"/>
    </ligand>
</feature>
<evidence type="ECO:0000313" key="14">
    <source>
        <dbReference type="EMBL" id="MEL4891387.1"/>
    </source>
</evidence>
<evidence type="ECO:0000256" key="6">
    <source>
        <dbReference type="ARBA" id="ARBA00022984"/>
    </source>
</evidence>
<feature type="binding site" evidence="10">
    <location>
        <position position="252"/>
    </location>
    <ligand>
        <name>UDP-N-acetyl-alpha-D-glucosamine</name>
        <dbReference type="ChEBI" id="CHEBI:57705"/>
    </ligand>
</feature>
<feature type="binding site" evidence="10">
    <location>
        <position position="172"/>
    </location>
    <ligand>
        <name>UDP-N-acetyl-alpha-D-glucosamine</name>
        <dbReference type="ChEBI" id="CHEBI:57705"/>
    </ligand>
</feature>
<keyword evidence="15" id="KW-1185">Reference proteome</keyword>
<feature type="binding site" evidence="10">
    <location>
        <position position="135"/>
    </location>
    <ligand>
        <name>UDP-N-acetyl-alpha-D-glucosamine</name>
        <dbReference type="ChEBI" id="CHEBI:57705"/>
    </ligand>
</feature>
<dbReference type="EC" id="2.4.1.227" evidence="10"/>
<sequence>MSASASVSASASTAPVMILAGGTGGHIFPALAVAKVLRARGVPVVWLGAAGRMETRLVPEHGIELDTIEIGGLRGKGALALFGAPVRVMRAVRAAGFVLRRRAPRAVISFGGFAAGPGGLAARLLKLPLLVHEQNRAPGLTNKVLARVARRVLTGFPGSFATREEAVGNPVRAEIAALAPPAQRMAARHGAPRLLVLGGSQGARVLNQALPQALAALGAAVEVRHQCGEALREEAARAYADAGVAASVEAFIGDMAAAYAWADLVVCRAGASTLAELCAVGIGSVLVPFAAAVDDHQTRNAEYLVERGAAVLLKQDDALAGHLQRVLRDLLAQPAQRLAMAEAARQLAKPDAAERIADIVLEEAGSRDSGLGIGKKQEHKQDTMQTPVQRAALRQPAASDTNPQSRMPNPGTSTGGAQ</sequence>
<dbReference type="InterPro" id="IPR007235">
    <property type="entry name" value="Glyco_trans_28_C"/>
</dbReference>
<dbReference type="HAMAP" id="MF_00033">
    <property type="entry name" value="MurG"/>
    <property type="match status" value="1"/>
</dbReference>
<dbReference type="CDD" id="cd03785">
    <property type="entry name" value="GT28_MurG"/>
    <property type="match status" value="1"/>
</dbReference>
<dbReference type="Pfam" id="PF04101">
    <property type="entry name" value="Glyco_tran_28_C"/>
    <property type="match status" value="1"/>
</dbReference>
<keyword evidence="6 10" id="KW-0573">Peptidoglycan synthesis</keyword>
<comment type="pathway">
    <text evidence="10">Cell wall biogenesis; peptidoglycan biosynthesis.</text>
</comment>
<dbReference type="EMBL" id="JAQJCQ010000005">
    <property type="protein sequence ID" value="MEL4891387.1"/>
    <property type="molecule type" value="Genomic_DNA"/>
</dbReference>
<keyword evidence="1 10" id="KW-1003">Cell membrane</keyword>
<gene>
    <name evidence="10 14" type="primary">murG</name>
    <name evidence="14" type="ORF">PIQ37_08115</name>
</gene>
<feature type="binding site" evidence="10">
    <location>
        <position position="200"/>
    </location>
    <ligand>
        <name>UDP-N-acetyl-alpha-D-glucosamine</name>
        <dbReference type="ChEBI" id="CHEBI:57705"/>
    </ligand>
</feature>
<evidence type="ECO:0000256" key="9">
    <source>
        <dbReference type="ARBA" id="ARBA00023316"/>
    </source>
</evidence>
<name>A0ABU9L9X1_9XANT</name>
<keyword evidence="2 10" id="KW-0132">Cell division</keyword>
<evidence type="ECO:0000256" key="5">
    <source>
        <dbReference type="ARBA" id="ARBA00022960"/>
    </source>
</evidence>
<keyword evidence="4 10" id="KW-0808">Transferase</keyword>
<comment type="caution">
    <text evidence="14">The sequence shown here is derived from an EMBL/GenBank/DDBJ whole genome shotgun (WGS) entry which is preliminary data.</text>
</comment>
<comment type="caution">
    <text evidence="10">Lacks conserved residue(s) required for the propagation of feature annotation.</text>
</comment>
<dbReference type="NCBIfam" id="TIGR01133">
    <property type="entry name" value="murG"/>
    <property type="match status" value="1"/>
</dbReference>
<keyword evidence="7 10" id="KW-0472">Membrane</keyword>
<evidence type="ECO:0000256" key="4">
    <source>
        <dbReference type="ARBA" id="ARBA00022679"/>
    </source>
</evidence>
<comment type="catalytic activity">
    <reaction evidence="10">
        <text>di-trans,octa-cis-undecaprenyl diphospho-N-acetyl-alpha-D-muramoyl-L-alanyl-D-glutamyl-meso-2,6-diaminopimeloyl-D-alanyl-D-alanine + UDP-N-acetyl-alpha-D-glucosamine = di-trans,octa-cis-undecaprenyl diphospho-[N-acetyl-alpha-D-glucosaminyl-(1-&gt;4)]-N-acetyl-alpha-D-muramoyl-L-alanyl-D-glutamyl-meso-2,6-diaminopimeloyl-D-alanyl-D-alanine + UDP + H(+)</text>
        <dbReference type="Rhea" id="RHEA:31227"/>
        <dbReference type="ChEBI" id="CHEBI:15378"/>
        <dbReference type="ChEBI" id="CHEBI:57705"/>
        <dbReference type="ChEBI" id="CHEBI:58223"/>
        <dbReference type="ChEBI" id="CHEBI:61387"/>
        <dbReference type="ChEBI" id="CHEBI:61388"/>
        <dbReference type="EC" id="2.4.1.227"/>
    </reaction>
</comment>
<keyword evidence="9 10" id="KW-0961">Cell wall biogenesis/degradation</keyword>
<keyword evidence="8 10" id="KW-0131">Cell cycle</keyword>
<evidence type="ECO:0000259" key="12">
    <source>
        <dbReference type="Pfam" id="PF03033"/>
    </source>
</evidence>
<evidence type="ECO:0000256" key="1">
    <source>
        <dbReference type="ARBA" id="ARBA00022475"/>
    </source>
</evidence>
<proteinExistence type="inferred from homology"/>